<protein>
    <submittedName>
        <fullName evidence="2">Uncharacterized protein</fullName>
    </submittedName>
</protein>
<feature type="region of interest" description="Disordered" evidence="1">
    <location>
        <begin position="80"/>
        <end position="157"/>
    </location>
</feature>
<dbReference type="Proteomes" id="UP000054988">
    <property type="component" value="Unassembled WGS sequence"/>
</dbReference>
<organism evidence="2 3">
    <name type="scientific">Moniliophthora roreri</name>
    <name type="common">Frosty pod rot fungus</name>
    <name type="synonym">Monilia roreri</name>
    <dbReference type="NCBI Taxonomy" id="221103"/>
    <lineage>
        <taxon>Eukaryota</taxon>
        <taxon>Fungi</taxon>
        <taxon>Dikarya</taxon>
        <taxon>Basidiomycota</taxon>
        <taxon>Agaricomycotina</taxon>
        <taxon>Agaricomycetes</taxon>
        <taxon>Agaricomycetidae</taxon>
        <taxon>Agaricales</taxon>
        <taxon>Marasmiineae</taxon>
        <taxon>Marasmiaceae</taxon>
        <taxon>Moniliophthora</taxon>
    </lineage>
</organism>
<comment type="caution">
    <text evidence="2">The sequence shown here is derived from an EMBL/GenBank/DDBJ whole genome shotgun (WGS) entry which is preliminary data.</text>
</comment>
<evidence type="ECO:0000256" key="1">
    <source>
        <dbReference type="SAM" id="MobiDB-lite"/>
    </source>
</evidence>
<dbReference type="AlphaFoldDB" id="A0A0W0FBW3"/>
<reference evidence="2 3" key="1">
    <citation type="submission" date="2015-12" db="EMBL/GenBank/DDBJ databases">
        <title>Draft genome sequence of Moniliophthora roreri, the causal agent of frosty pod rot of cacao.</title>
        <authorList>
            <person name="Aime M.C."/>
            <person name="Diaz-Valderrama J.R."/>
            <person name="Kijpornyongpan T."/>
            <person name="Phillips-Mora W."/>
        </authorList>
    </citation>
    <scope>NUCLEOTIDE SEQUENCE [LARGE SCALE GENOMIC DNA]</scope>
    <source>
        <strain evidence="2 3">MCA 2952</strain>
    </source>
</reference>
<accession>A0A0W0FBW3</accession>
<feature type="compositionally biased region" description="Acidic residues" evidence="1">
    <location>
        <begin position="142"/>
        <end position="157"/>
    </location>
</feature>
<gene>
    <name evidence="2" type="ORF">WG66_13654</name>
</gene>
<evidence type="ECO:0000313" key="3">
    <source>
        <dbReference type="Proteomes" id="UP000054988"/>
    </source>
</evidence>
<name>A0A0W0FBW3_MONRR</name>
<feature type="compositionally biased region" description="Acidic residues" evidence="1">
    <location>
        <begin position="111"/>
        <end position="128"/>
    </location>
</feature>
<proteinExistence type="predicted"/>
<sequence>MVIQGAYLILAFCEGTTDTSLPEESILHVYEQYVDGKFEVESTDWESYNVNIFVDHDMFIRYCGGGIGHPTREVTRFMEEDARTGDKPLLQYNPQTGELLSNDKEMGSYNDNEELDITDDSDNEDDSDDNKSIGSRCSVAADPEDYNDTDPETDNEL</sequence>
<dbReference type="EMBL" id="LATX01002135">
    <property type="protein sequence ID" value="KTB33800.1"/>
    <property type="molecule type" value="Genomic_DNA"/>
</dbReference>
<evidence type="ECO:0000313" key="2">
    <source>
        <dbReference type="EMBL" id="KTB33800.1"/>
    </source>
</evidence>